<dbReference type="AlphaFoldDB" id="M1BMS7"/>
<dbReference type="PaxDb" id="4113-PGSC0003DMT400048710"/>
<dbReference type="eggNOG" id="ENOG502QVRK">
    <property type="taxonomic scope" value="Eukaryota"/>
</dbReference>
<dbReference type="Gramene" id="PGSC0003DMT400048710">
    <property type="protein sequence ID" value="PGSC0003DMT400048710"/>
    <property type="gene ID" value="PGSC0003DMG400018929"/>
</dbReference>
<dbReference type="InParanoid" id="M1BMS7"/>
<reference evidence="2" key="1">
    <citation type="journal article" date="2011" name="Nature">
        <title>Genome sequence and analysis of the tuber crop potato.</title>
        <authorList>
            <consortium name="The Potato Genome Sequencing Consortium"/>
        </authorList>
    </citation>
    <scope>NUCLEOTIDE SEQUENCE [LARGE SCALE GENOMIC DNA]</scope>
    <source>
        <strain evidence="2">cv. DM1-3 516 R44</strain>
    </source>
</reference>
<evidence type="ECO:0000313" key="1">
    <source>
        <dbReference type="EnsemblPlants" id="PGSC0003DMT400048710"/>
    </source>
</evidence>
<dbReference type="EnsemblPlants" id="PGSC0003DMT400048710">
    <property type="protein sequence ID" value="PGSC0003DMT400048710"/>
    <property type="gene ID" value="PGSC0003DMG400018929"/>
</dbReference>
<name>M1BMS7_SOLTU</name>
<proteinExistence type="predicted"/>
<keyword evidence="2" id="KW-1185">Reference proteome</keyword>
<accession>M1BMS7</accession>
<sequence length="175" mass="19442">MGGLSRWCCVLFVPVELMGDWLGCGFIIFNKFRFRSRPGQMTEYTSSTTGLTFILLVSPFSPELPEFGGLLPFVPENPLFHPSAKITNFLTSKSNATFRADDSVVRTGEDFLGVNQTTFMTFINLKDVDVPENNLDCSGKIDDPVDCTDPDVFHLLMKAAINWYRVILEGVGSLG</sequence>
<organism evidence="1 2">
    <name type="scientific">Solanum tuberosum</name>
    <name type="common">Potato</name>
    <dbReference type="NCBI Taxonomy" id="4113"/>
    <lineage>
        <taxon>Eukaryota</taxon>
        <taxon>Viridiplantae</taxon>
        <taxon>Streptophyta</taxon>
        <taxon>Embryophyta</taxon>
        <taxon>Tracheophyta</taxon>
        <taxon>Spermatophyta</taxon>
        <taxon>Magnoliopsida</taxon>
        <taxon>eudicotyledons</taxon>
        <taxon>Gunneridae</taxon>
        <taxon>Pentapetalae</taxon>
        <taxon>asterids</taxon>
        <taxon>lamiids</taxon>
        <taxon>Solanales</taxon>
        <taxon>Solanaceae</taxon>
        <taxon>Solanoideae</taxon>
        <taxon>Solaneae</taxon>
        <taxon>Solanum</taxon>
    </lineage>
</organism>
<evidence type="ECO:0000313" key="2">
    <source>
        <dbReference type="Proteomes" id="UP000011115"/>
    </source>
</evidence>
<dbReference type="Proteomes" id="UP000011115">
    <property type="component" value="Unassembled WGS sequence"/>
</dbReference>
<dbReference type="HOGENOM" id="CLU_1535154_0_0_1"/>
<protein>
    <submittedName>
        <fullName evidence="1">Uncharacterized protein</fullName>
    </submittedName>
</protein>
<reference evidence="1" key="2">
    <citation type="submission" date="2015-06" db="UniProtKB">
        <authorList>
            <consortium name="EnsemblPlants"/>
        </authorList>
    </citation>
    <scope>IDENTIFICATION</scope>
    <source>
        <strain evidence="1">DM1-3 516 R44</strain>
    </source>
</reference>